<dbReference type="CDD" id="cd02440">
    <property type="entry name" value="AdoMet_MTases"/>
    <property type="match status" value="1"/>
</dbReference>
<dbReference type="Gene3D" id="3.40.50.150">
    <property type="entry name" value="Vaccinia Virus protein VP39"/>
    <property type="match status" value="1"/>
</dbReference>
<organism evidence="1 2">
    <name type="scientific">Mycobacterium spongiae</name>
    <dbReference type="NCBI Taxonomy" id="886343"/>
    <lineage>
        <taxon>Bacteria</taxon>
        <taxon>Bacillati</taxon>
        <taxon>Actinomycetota</taxon>
        <taxon>Actinomycetes</taxon>
        <taxon>Mycobacteriales</taxon>
        <taxon>Mycobacteriaceae</taxon>
        <taxon>Mycobacterium</taxon>
    </lineage>
</organism>
<evidence type="ECO:0000313" key="2">
    <source>
        <dbReference type="Proteomes" id="UP000682202"/>
    </source>
</evidence>
<keyword evidence="2" id="KW-1185">Reference proteome</keyword>
<sequence length="684" mass="74531">MGACESVERALASQKPFGNDLHILDHRRDCLVQLLEELTPRMPAAGELLDAVAHRPDGDHRRLFTETTLRSAIVHAHKQLTPDTPRGPRLLRLTDCAAVFSAAAGYLERGGTDSPLQDGSLVRLGPSTHHGWIWRDEHPDDTYGRVFRELLTERYVMLPSTPDAGTIDMLTAGARLLDELLPSLAPSTLHHAHIVACVPTSKAFFGSSSRPDLSGTVLLRESLGSPWWVAEHLLHESVHMKLYDLLDGDTLMRSDGRYVQRPVVTPWNPSLLSGANRWHAWRVLAAFHVYVHLTLLSMVAERRAPELETTYGAPSGIVESHRARTRAHYLGHQLRAQPMCWNELGPFGQELADWLQSHLDTLQDALDPAPAPDGSTLHLYLDRYHRETDRVEQLLSERSEHPEAAREQLTALARQDVASARAILGDLGAHRQLDGLDTALAGLVGAELADHYPEIRRTVETWLLDASPDGYRLSASGTHDAMVGQMVDEASDALYALATNIPAPVAHAKRRAVEHRTTRSCRDNVGRLLAVQAAHVRPGAQMLDLGAGVGIATAWLVAGLGSRTDVAILSVETDETLSAAAHTYPWPPYVRIETSEVDAALAGNPGTFDLILVDARAGLPVDAIVAASRPGGMLIFDYTAVTARARAVGDTDTEALRRSVLDHEKLVVADIDASGGVVIAAKRA</sequence>
<dbReference type="RefSeq" id="WP_211695834.1">
    <property type="nucleotide sequence ID" value="NZ_CP046600.1"/>
</dbReference>
<gene>
    <name evidence="1" type="ORF">F6B93_15280</name>
</gene>
<dbReference type="InterPro" id="IPR029063">
    <property type="entry name" value="SAM-dependent_MTases_sf"/>
</dbReference>
<dbReference type="KEGG" id="mspg:F6B93_15280"/>
<reference evidence="1" key="1">
    <citation type="submission" date="2019-12" db="EMBL/GenBank/DDBJ databases">
        <title>Mycobacterium spongiae sp. nov.</title>
        <authorList>
            <person name="Stinear T."/>
        </authorList>
    </citation>
    <scope>NUCLEOTIDE SEQUENCE</scope>
    <source>
        <strain evidence="1">FSD4b-SM</strain>
    </source>
</reference>
<proteinExistence type="predicted"/>
<dbReference type="SUPFAM" id="SSF53335">
    <property type="entry name" value="S-adenosyl-L-methionine-dependent methyltransferases"/>
    <property type="match status" value="1"/>
</dbReference>
<dbReference type="AlphaFoldDB" id="A0A975PXZ2"/>
<evidence type="ECO:0008006" key="3">
    <source>
        <dbReference type="Google" id="ProtNLM"/>
    </source>
</evidence>
<evidence type="ECO:0000313" key="1">
    <source>
        <dbReference type="EMBL" id="QUR68263.1"/>
    </source>
</evidence>
<protein>
    <recommendedName>
        <fullName evidence="3">HEXXH motif domain-containing protein</fullName>
    </recommendedName>
</protein>
<dbReference type="EMBL" id="CP046600">
    <property type="protein sequence ID" value="QUR68263.1"/>
    <property type="molecule type" value="Genomic_DNA"/>
</dbReference>
<dbReference type="InterPro" id="IPR026337">
    <property type="entry name" value="AKG_HExxH"/>
</dbReference>
<dbReference type="Proteomes" id="UP000682202">
    <property type="component" value="Chromosome"/>
</dbReference>
<name>A0A975PXZ2_9MYCO</name>
<dbReference type="NCBIfam" id="TIGR04267">
    <property type="entry name" value="mod_HExxH"/>
    <property type="match status" value="1"/>
</dbReference>
<accession>A0A975PXZ2</accession>